<dbReference type="Proteomes" id="UP000595224">
    <property type="component" value="Chromosome"/>
</dbReference>
<keyword evidence="3" id="KW-1185">Reference proteome</keyword>
<evidence type="ECO:0000313" key="3">
    <source>
        <dbReference type="Proteomes" id="UP000595224"/>
    </source>
</evidence>
<feature type="transmembrane region" description="Helical" evidence="1">
    <location>
        <begin position="6"/>
        <end position="24"/>
    </location>
</feature>
<dbReference type="EMBL" id="CP064936">
    <property type="protein sequence ID" value="QPZ99892.1"/>
    <property type="molecule type" value="Genomic_DNA"/>
</dbReference>
<feature type="transmembrane region" description="Helical" evidence="1">
    <location>
        <begin position="179"/>
        <end position="200"/>
    </location>
</feature>
<feature type="transmembrane region" description="Helical" evidence="1">
    <location>
        <begin position="138"/>
        <end position="159"/>
    </location>
</feature>
<evidence type="ECO:0000313" key="2">
    <source>
        <dbReference type="EMBL" id="QPZ99892.1"/>
    </source>
</evidence>
<proteinExistence type="predicted"/>
<feature type="transmembrane region" description="Helical" evidence="1">
    <location>
        <begin position="282"/>
        <end position="301"/>
    </location>
</feature>
<feature type="transmembrane region" description="Helical" evidence="1">
    <location>
        <begin position="212"/>
        <end position="229"/>
    </location>
</feature>
<sequence>MKTQKSLLFCALTVLASFSFLFVLRTIPITRIWNDYAVVYADKSLSEDYVASVLEDSGCSGIVRLGVQQVPVKTDFLNVIPDYEDSYISKRAGYFYDKTGAFRVFYVPSSCDDAAVKAVSKIIRETGKTVGLDGKGQFPWLVPVIALSVAAFFLVFTVSKGVFAAAAVPFLLLCFSAPFYTVAAASVLFMLSVFLIVPLLGRRNFIKAVSKSAYILVPAAMSLVILAVNSWRTCILGILCASSSVALVCLVLNAPRRSYAAVCFSYIFSATQISVVNAKNSMRVLFCAVPLFLIFISFILSSRISVPAAKMSALLPVPVSSDKESELPLLDDFYKWSWYAKSLPYVSMNDVSKALSVRDGDTISVPRFSYADGHISESESVVMEYGPKFRSGIDEEVSDLSYASLEKFLLKQDDGISVVYGSYGSKGQRPDILSLLLIAAGLAVPVVLFLYYNLFGRKNYEIC</sequence>
<keyword evidence="1" id="KW-0472">Membrane</keyword>
<dbReference type="RefSeq" id="WP_198441815.1">
    <property type="nucleotide sequence ID" value="NZ_CBCSHE010000003.1"/>
</dbReference>
<accession>A0A7T3V3V6</accession>
<dbReference type="KEGG" id="tper:IWA51_06270"/>
<protein>
    <submittedName>
        <fullName evidence="2">Uncharacterized protein</fullName>
    </submittedName>
</protein>
<feature type="transmembrane region" description="Helical" evidence="1">
    <location>
        <begin position="432"/>
        <end position="452"/>
    </location>
</feature>
<feature type="transmembrane region" description="Helical" evidence="1">
    <location>
        <begin position="235"/>
        <end position="252"/>
    </location>
</feature>
<organism evidence="2 3">
    <name type="scientific">Treponema peruense</name>
    <dbReference type="NCBI Taxonomy" id="2787628"/>
    <lineage>
        <taxon>Bacteria</taxon>
        <taxon>Pseudomonadati</taxon>
        <taxon>Spirochaetota</taxon>
        <taxon>Spirochaetia</taxon>
        <taxon>Spirochaetales</taxon>
        <taxon>Treponemataceae</taxon>
        <taxon>Treponema</taxon>
    </lineage>
</organism>
<dbReference type="AlphaFoldDB" id="A0A7T3V3V6"/>
<keyword evidence="1" id="KW-1133">Transmembrane helix</keyword>
<reference evidence="2 3" key="1">
    <citation type="submission" date="2020-11" db="EMBL/GenBank/DDBJ databases">
        <title>Treponema Peruensis nv. sp., first commensal Treponema isolated from human feces.</title>
        <authorList>
            <person name="Belkhou C."/>
            <person name="Raes J."/>
        </authorList>
    </citation>
    <scope>NUCLEOTIDE SEQUENCE [LARGE SCALE GENOMIC DNA]</scope>
    <source>
        <strain evidence="2 3">RCC2812</strain>
    </source>
</reference>
<keyword evidence="1" id="KW-0812">Transmembrane</keyword>
<gene>
    <name evidence="2" type="ORF">IWA51_06270</name>
</gene>
<evidence type="ECO:0000256" key="1">
    <source>
        <dbReference type="SAM" id="Phobius"/>
    </source>
</evidence>
<name>A0A7T3V3V6_9SPIR</name>